<evidence type="ECO:0008006" key="4">
    <source>
        <dbReference type="Google" id="ProtNLM"/>
    </source>
</evidence>
<gene>
    <name evidence="2" type="ORF">CINC_LOCUS11359</name>
</gene>
<feature type="region of interest" description="Disordered" evidence="1">
    <location>
        <begin position="163"/>
        <end position="186"/>
    </location>
</feature>
<organism evidence="2 3">
    <name type="scientific">Chrysodeixis includens</name>
    <name type="common">Soybean looper</name>
    <name type="synonym">Pseudoplusia includens</name>
    <dbReference type="NCBI Taxonomy" id="689277"/>
    <lineage>
        <taxon>Eukaryota</taxon>
        <taxon>Metazoa</taxon>
        <taxon>Ecdysozoa</taxon>
        <taxon>Arthropoda</taxon>
        <taxon>Hexapoda</taxon>
        <taxon>Insecta</taxon>
        <taxon>Pterygota</taxon>
        <taxon>Neoptera</taxon>
        <taxon>Endopterygota</taxon>
        <taxon>Lepidoptera</taxon>
        <taxon>Glossata</taxon>
        <taxon>Ditrysia</taxon>
        <taxon>Noctuoidea</taxon>
        <taxon>Noctuidae</taxon>
        <taxon>Plusiinae</taxon>
        <taxon>Chrysodeixis</taxon>
    </lineage>
</organism>
<dbReference type="OrthoDB" id="7453349at2759"/>
<dbReference type="AlphaFoldDB" id="A0A9P0FZJ5"/>
<evidence type="ECO:0000256" key="1">
    <source>
        <dbReference type="SAM" id="MobiDB-lite"/>
    </source>
</evidence>
<accession>A0A9P0FZJ5</accession>
<reference evidence="2" key="1">
    <citation type="submission" date="2021-12" db="EMBL/GenBank/DDBJ databases">
        <authorList>
            <person name="King R."/>
        </authorList>
    </citation>
    <scope>NUCLEOTIDE SEQUENCE</scope>
</reference>
<protein>
    <recommendedName>
        <fullName evidence="4">Coilin</fullName>
    </recommendedName>
</protein>
<feature type="compositionally biased region" description="Basic residues" evidence="1">
    <location>
        <begin position="177"/>
        <end position="186"/>
    </location>
</feature>
<feature type="compositionally biased region" description="Basic and acidic residues" evidence="1">
    <location>
        <begin position="164"/>
        <end position="175"/>
    </location>
</feature>
<proteinExistence type="predicted"/>
<evidence type="ECO:0000313" key="2">
    <source>
        <dbReference type="EMBL" id="CAH0605015.1"/>
    </source>
</evidence>
<dbReference type="EMBL" id="LR824008">
    <property type="protein sequence ID" value="CAH0605015.1"/>
    <property type="molecule type" value="Genomic_DNA"/>
</dbReference>
<keyword evidence="3" id="KW-1185">Reference proteome</keyword>
<sequence>MVKNKRNNSESDGADHGGRLFRISVCLKQFFHDERSLACVQVDSAQPVRWLRRRLRRAFALPRSLRLLSRGHLLPPDEPLALLERDDLVQVVAVPQQVLHLEDLADSDYDQLVNSKLFLEQPTTQVPVRSPTPDRTDLPEQVDNLLESKQRAFQLLEQYSSVEDQNKELEPETSARRSARRRRVRRRRRNGLPVLSSELVEYDGVSSALDVKVMEGTFSTSDVNGGEMSTAVETDSLLAMDTVDACVGEVLRNTSPARPPRVVRPLEPLQLH</sequence>
<dbReference type="Proteomes" id="UP001154114">
    <property type="component" value="Chromosome 5"/>
</dbReference>
<evidence type="ECO:0000313" key="3">
    <source>
        <dbReference type="Proteomes" id="UP001154114"/>
    </source>
</evidence>
<name>A0A9P0FZJ5_CHRIL</name>